<dbReference type="PROSITE" id="PS50109">
    <property type="entry name" value="HIS_KIN"/>
    <property type="match status" value="1"/>
</dbReference>
<dbReference type="EC" id="2.7.13.3" evidence="2"/>
<organism evidence="8 9">
    <name type="scientific">Funiculus sociatus GB2-A5</name>
    <dbReference type="NCBI Taxonomy" id="2933946"/>
    <lineage>
        <taxon>Bacteria</taxon>
        <taxon>Bacillati</taxon>
        <taxon>Cyanobacteriota</taxon>
        <taxon>Cyanophyceae</taxon>
        <taxon>Coleofasciculales</taxon>
        <taxon>Coleofasciculaceae</taxon>
        <taxon>Funiculus</taxon>
    </lineage>
</organism>
<evidence type="ECO:0000256" key="4">
    <source>
        <dbReference type="ARBA" id="ARBA00022777"/>
    </source>
</evidence>
<evidence type="ECO:0000313" key="8">
    <source>
        <dbReference type="EMBL" id="MEP0867559.1"/>
    </source>
</evidence>
<dbReference type="InterPro" id="IPR035965">
    <property type="entry name" value="PAS-like_dom_sf"/>
</dbReference>
<dbReference type="InterPro" id="IPR004358">
    <property type="entry name" value="Sig_transdc_His_kin-like_C"/>
</dbReference>
<evidence type="ECO:0000256" key="5">
    <source>
        <dbReference type="ARBA" id="ARBA00023012"/>
    </source>
</evidence>
<dbReference type="PRINTS" id="PR00344">
    <property type="entry name" value="BCTRLSENSOR"/>
</dbReference>
<dbReference type="SUPFAM" id="SSF55874">
    <property type="entry name" value="ATPase domain of HSP90 chaperone/DNA topoisomerase II/histidine kinase"/>
    <property type="match status" value="1"/>
</dbReference>
<dbReference type="InterPro" id="IPR003661">
    <property type="entry name" value="HisK_dim/P_dom"/>
</dbReference>
<accession>A0ABV0JVS6</accession>
<dbReference type="PANTHER" id="PTHR43065:SF48">
    <property type="entry name" value="HISTIDINE KINASE"/>
    <property type="match status" value="1"/>
</dbReference>
<evidence type="ECO:0000256" key="3">
    <source>
        <dbReference type="ARBA" id="ARBA00022553"/>
    </source>
</evidence>
<keyword evidence="6" id="KW-0175">Coiled coil</keyword>
<feature type="coiled-coil region" evidence="6">
    <location>
        <begin position="8"/>
        <end position="42"/>
    </location>
</feature>
<keyword evidence="5" id="KW-0902">Two-component regulatory system</keyword>
<dbReference type="EMBL" id="JAMPKK010000076">
    <property type="protein sequence ID" value="MEP0867559.1"/>
    <property type="molecule type" value="Genomic_DNA"/>
</dbReference>
<dbReference type="Proteomes" id="UP001442494">
    <property type="component" value="Unassembled WGS sequence"/>
</dbReference>
<evidence type="ECO:0000256" key="2">
    <source>
        <dbReference type="ARBA" id="ARBA00012438"/>
    </source>
</evidence>
<keyword evidence="9" id="KW-1185">Reference proteome</keyword>
<dbReference type="SMART" id="SM00387">
    <property type="entry name" value="HATPase_c"/>
    <property type="match status" value="1"/>
</dbReference>
<protein>
    <recommendedName>
        <fullName evidence="2">histidine kinase</fullName>
        <ecNumber evidence="2">2.7.13.3</ecNumber>
    </recommendedName>
</protein>
<dbReference type="SUPFAM" id="SSF55785">
    <property type="entry name" value="PYP-like sensor domain (PAS domain)"/>
    <property type="match status" value="1"/>
</dbReference>
<dbReference type="SUPFAM" id="SSF47384">
    <property type="entry name" value="Homodimeric domain of signal transducing histidine kinase"/>
    <property type="match status" value="1"/>
</dbReference>
<name>A0ABV0JVS6_9CYAN</name>
<gene>
    <name evidence="8" type="ORF">NDI37_24225</name>
</gene>
<dbReference type="InterPro" id="IPR036097">
    <property type="entry name" value="HisK_dim/P_sf"/>
</dbReference>
<evidence type="ECO:0000256" key="6">
    <source>
        <dbReference type="SAM" id="Coils"/>
    </source>
</evidence>
<comment type="caution">
    <text evidence="8">The sequence shown here is derived from an EMBL/GenBank/DDBJ whole genome shotgun (WGS) entry which is preliminary data.</text>
</comment>
<reference evidence="8 9" key="1">
    <citation type="submission" date="2022-04" db="EMBL/GenBank/DDBJ databases">
        <title>Positive selection, recombination, and allopatry shape intraspecific diversity of widespread and dominant cyanobacteria.</title>
        <authorList>
            <person name="Wei J."/>
            <person name="Shu W."/>
            <person name="Hu C."/>
        </authorList>
    </citation>
    <scope>NUCLEOTIDE SEQUENCE [LARGE SCALE GENOMIC DNA]</scope>
    <source>
        <strain evidence="8 9">GB2-A5</strain>
    </source>
</reference>
<keyword evidence="8" id="KW-0547">Nucleotide-binding</keyword>
<dbReference type="Pfam" id="PF02518">
    <property type="entry name" value="HATPase_c"/>
    <property type="match status" value="1"/>
</dbReference>
<dbReference type="GO" id="GO:0005524">
    <property type="term" value="F:ATP binding"/>
    <property type="evidence" value="ECO:0007669"/>
    <property type="project" value="UniProtKB-KW"/>
</dbReference>
<keyword evidence="3" id="KW-0597">Phosphoprotein</keyword>
<dbReference type="InterPro" id="IPR013656">
    <property type="entry name" value="PAS_4"/>
</dbReference>
<keyword evidence="4" id="KW-0808">Transferase</keyword>
<dbReference type="InterPro" id="IPR003594">
    <property type="entry name" value="HATPase_dom"/>
</dbReference>
<evidence type="ECO:0000313" key="9">
    <source>
        <dbReference type="Proteomes" id="UP001442494"/>
    </source>
</evidence>
<dbReference type="InterPro" id="IPR036890">
    <property type="entry name" value="HATPase_C_sf"/>
</dbReference>
<dbReference type="Pfam" id="PF08448">
    <property type="entry name" value="PAS_4"/>
    <property type="match status" value="1"/>
</dbReference>
<proteinExistence type="predicted"/>
<feature type="coiled-coil region" evidence="6">
    <location>
        <begin position="152"/>
        <end position="179"/>
    </location>
</feature>
<sequence>MEPLQHLVDEQTSQLRQFNHQLQEEIRDRKLLEEKLHASESKFRAIFEAMTDIVLVINLEGDIEVVPTNTELLYEPNFDIIGYTIEHFYQDEIAESWLRQIQRALDMQQTIEFDYSLPIGDREVWFAARISPMLNDSVIWVARDISDRKAPEEALHQKNEQLANTLQELKLTQKELIQSEKMAALGQLIAGIAHEINTPLGAIRASIGNISTALDNSIRQLPHLFQQLSLEQQTYFFALLEATRQNQPILSFREERLLKRALKKELETQGVDDADTIAATLVKIGITQDITPFLPLLQYPNHSFILEAVYNLSMQQNNSDNIILAVERASKIVFALKSYARQDNSSQMTMIQVTEGIDVVLTIYQNMLKQGIEVIKNYQQVPAIFCYAEELNQVWTNLLHNAIQAMSNRGRLEISVFEENRQILVQVTDSGSGIPPEIKERIFDPFFTTKPAGEGSGLGLDIVRKIVDKHQGKIEVNSQPGRTTFSVMLPIR</sequence>
<dbReference type="PANTHER" id="PTHR43065">
    <property type="entry name" value="SENSOR HISTIDINE KINASE"/>
    <property type="match status" value="1"/>
</dbReference>
<evidence type="ECO:0000259" key="7">
    <source>
        <dbReference type="PROSITE" id="PS50109"/>
    </source>
</evidence>
<dbReference type="CDD" id="cd00082">
    <property type="entry name" value="HisKA"/>
    <property type="match status" value="1"/>
</dbReference>
<comment type="catalytic activity">
    <reaction evidence="1">
        <text>ATP + protein L-histidine = ADP + protein N-phospho-L-histidine.</text>
        <dbReference type="EC" id="2.7.13.3"/>
    </reaction>
</comment>
<keyword evidence="4" id="KW-0418">Kinase</keyword>
<dbReference type="Gene3D" id="1.10.287.130">
    <property type="match status" value="1"/>
</dbReference>
<dbReference type="InterPro" id="IPR005467">
    <property type="entry name" value="His_kinase_dom"/>
</dbReference>
<keyword evidence="8" id="KW-0067">ATP-binding</keyword>
<dbReference type="Gene3D" id="3.30.450.20">
    <property type="entry name" value="PAS domain"/>
    <property type="match status" value="1"/>
</dbReference>
<feature type="domain" description="Histidine kinase" evidence="7">
    <location>
        <begin position="295"/>
        <end position="492"/>
    </location>
</feature>
<evidence type="ECO:0000256" key="1">
    <source>
        <dbReference type="ARBA" id="ARBA00000085"/>
    </source>
</evidence>
<dbReference type="Gene3D" id="3.30.565.10">
    <property type="entry name" value="Histidine kinase-like ATPase, C-terminal domain"/>
    <property type="match status" value="1"/>
</dbReference>